<accession>A0AAV2TD42</accession>
<dbReference type="AlphaFoldDB" id="A0AAV2TD42"/>
<comment type="caution">
    <text evidence="3">The sequence shown here is derived from an EMBL/GenBank/DDBJ whole genome shotgun (WGS) entry which is preliminary data.</text>
</comment>
<dbReference type="NCBIfam" id="TIGR00172">
    <property type="entry name" value="maf"/>
    <property type="match status" value="1"/>
</dbReference>
<evidence type="ECO:0000313" key="4">
    <source>
        <dbReference type="Proteomes" id="UP001497525"/>
    </source>
</evidence>
<dbReference type="PANTHER" id="PTHR43213:SF5">
    <property type="entry name" value="BIFUNCTIONAL DTTP_UTP PYROPHOSPHATASE_METHYLTRANSFERASE PROTEIN-RELATED"/>
    <property type="match status" value="1"/>
</dbReference>
<organism evidence="3 4">
    <name type="scientific">Calicophoron daubneyi</name>
    <name type="common">Rumen fluke</name>
    <name type="synonym">Paramphistomum daubneyi</name>
    <dbReference type="NCBI Taxonomy" id="300641"/>
    <lineage>
        <taxon>Eukaryota</taxon>
        <taxon>Metazoa</taxon>
        <taxon>Spiralia</taxon>
        <taxon>Lophotrochozoa</taxon>
        <taxon>Platyhelminthes</taxon>
        <taxon>Trematoda</taxon>
        <taxon>Digenea</taxon>
        <taxon>Plagiorchiida</taxon>
        <taxon>Pronocephalata</taxon>
        <taxon>Paramphistomoidea</taxon>
        <taxon>Paramphistomidae</taxon>
        <taxon>Calicophoron</taxon>
    </lineage>
</organism>
<dbReference type="CDD" id="cd00555">
    <property type="entry name" value="Maf"/>
    <property type="match status" value="1"/>
</dbReference>
<dbReference type="GO" id="GO:0047429">
    <property type="term" value="F:nucleoside triphosphate diphosphatase activity"/>
    <property type="evidence" value="ECO:0007669"/>
    <property type="project" value="InterPro"/>
</dbReference>
<dbReference type="SUPFAM" id="SSF52972">
    <property type="entry name" value="ITPase-like"/>
    <property type="match status" value="1"/>
</dbReference>
<evidence type="ECO:0008006" key="5">
    <source>
        <dbReference type="Google" id="ProtNLM"/>
    </source>
</evidence>
<dbReference type="PIRSF" id="PIRSF006305">
    <property type="entry name" value="Maf"/>
    <property type="match status" value="1"/>
</dbReference>
<evidence type="ECO:0000313" key="3">
    <source>
        <dbReference type="EMBL" id="CAL5135065.1"/>
    </source>
</evidence>
<dbReference type="Pfam" id="PF02545">
    <property type="entry name" value="Maf"/>
    <property type="match status" value="1"/>
</dbReference>
<dbReference type="EMBL" id="CAXLJL010000245">
    <property type="protein sequence ID" value="CAL5135065.1"/>
    <property type="molecule type" value="Genomic_DNA"/>
</dbReference>
<keyword evidence="2" id="KW-0378">Hydrolase</keyword>
<name>A0AAV2TD42_CALDB</name>
<proteinExistence type="inferred from homology"/>
<gene>
    <name evidence="3" type="ORF">CDAUBV1_LOCUS9131</name>
</gene>
<evidence type="ECO:0000256" key="2">
    <source>
        <dbReference type="ARBA" id="ARBA00022801"/>
    </source>
</evidence>
<dbReference type="InterPro" id="IPR029001">
    <property type="entry name" value="ITPase-like_fam"/>
</dbReference>
<dbReference type="HAMAP" id="MF_00528">
    <property type="entry name" value="Maf"/>
    <property type="match status" value="1"/>
</dbReference>
<reference evidence="3" key="1">
    <citation type="submission" date="2024-06" db="EMBL/GenBank/DDBJ databases">
        <authorList>
            <person name="Liu X."/>
            <person name="Lenzi L."/>
            <person name="Haldenby T S."/>
            <person name="Uol C."/>
        </authorList>
    </citation>
    <scope>NUCLEOTIDE SEQUENCE</scope>
</reference>
<evidence type="ECO:0000256" key="1">
    <source>
        <dbReference type="ARBA" id="ARBA00001968"/>
    </source>
</evidence>
<dbReference type="Gene3D" id="3.90.950.10">
    <property type="match status" value="1"/>
</dbReference>
<dbReference type="Proteomes" id="UP001497525">
    <property type="component" value="Unassembled WGS sequence"/>
</dbReference>
<comment type="cofactor">
    <cofactor evidence="1">
        <name>a divalent metal cation</name>
        <dbReference type="ChEBI" id="CHEBI:60240"/>
    </cofactor>
</comment>
<sequence length="232" mass="25295">MCLESLTLLLVHPFADFYAKTMLLSLAKTIASKRIVLASSSPRRKEIMEKIGLPCSIHSPSVEENLSISAYSSIPSYVEALARLKAEAAILSLGCAHTYDLLIAADTVVVLNGQIIGKPRDRQDAVEILKRLSGKSHLVITGVCIYCCTSERDSEMDIFHEVTTVKMGEMDTAVIEAYVDSGEPLDKAGAYGIQGQGCSLVERIDGDYYNVVGLPAHKMCVHIRSLCEKMLV</sequence>
<dbReference type="InterPro" id="IPR003697">
    <property type="entry name" value="Maf-like"/>
</dbReference>
<protein>
    <recommendedName>
        <fullName evidence="5">Maf-like protein</fullName>
    </recommendedName>
</protein>
<dbReference type="PANTHER" id="PTHR43213">
    <property type="entry name" value="BIFUNCTIONAL DTTP/UTP PYROPHOSPHATASE/METHYLTRANSFERASE PROTEIN-RELATED"/>
    <property type="match status" value="1"/>
</dbReference>